<evidence type="ECO:0000259" key="1">
    <source>
        <dbReference type="Pfam" id="PF06983"/>
    </source>
</evidence>
<gene>
    <name evidence="2" type="ORF">C8E83_1511</name>
</gene>
<dbReference type="PANTHER" id="PTHR33990:SF1">
    <property type="entry name" value="PROTEIN YJDN"/>
    <property type="match status" value="1"/>
</dbReference>
<comment type="caution">
    <text evidence="2">The sequence shown here is derived from an EMBL/GenBank/DDBJ whole genome shotgun (WGS) entry which is preliminary data.</text>
</comment>
<protein>
    <submittedName>
        <fullName evidence="2">PhnB protein</fullName>
    </submittedName>
</protein>
<dbReference type="Gene3D" id="3.10.180.10">
    <property type="entry name" value="2,3-Dihydroxybiphenyl 1,2-Dioxygenase, domain 1"/>
    <property type="match status" value="1"/>
</dbReference>
<feature type="domain" description="PhnB-like" evidence="1">
    <location>
        <begin position="6"/>
        <end position="131"/>
    </location>
</feature>
<dbReference type="InterPro" id="IPR028973">
    <property type="entry name" value="PhnB-like"/>
</dbReference>
<dbReference type="InterPro" id="IPR029068">
    <property type="entry name" value="Glyas_Bleomycin-R_OHBP_Dase"/>
</dbReference>
<sequence>MSTVLAPYINFRGQARDAMTFYQSVLGGELDITTFGSFGITQWPDQVDNIMHSRLISDAGFVLMGSDVPETMEVTFGDNVSVMLGGDDEAALTGYWQALSDGATILTPLEKAPWGDSFGQLVDRFGVKWLVNIAGSPESQV</sequence>
<dbReference type="PANTHER" id="PTHR33990">
    <property type="entry name" value="PROTEIN YJDN-RELATED"/>
    <property type="match status" value="1"/>
</dbReference>
<dbReference type="OrthoDB" id="9795306at2"/>
<keyword evidence="3" id="KW-1185">Reference proteome</keyword>
<evidence type="ECO:0000313" key="2">
    <source>
        <dbReference type="EMBL" id="RKR74399.1"/>
    </source>
</evidence>
<dbReference type="Pfam" id="PF06983">
    <property type="entry name" value="3-dmu-9_3-mt"/>
    <property type="match status" value="1"/>
</dbReference>
<accession>A0A495IF60</accession>
<name>A0A495IF60_9MICO</name>
<dbReference type="RefSeq" id="WP_121369147.1">
    <property type="nucleotide sequence ID" value="NZ_RBKS01000001.1"/>
</dbReference>
<dbReference type="Proteomes" id="UP000280008">
    <property type="component" value="Unassembled WGS sequence"/>
</dbReference>
<proteinExistence type="predicted"/>
<dbReference type="SUPFAM" id="SSF54593">
    <property type="entry name" value="Glyoxalase/Bleomycin resistance protein/Dihydroxybiphenyl dioxygenase"/>
    <property type="match status" value="1"/>
</dbReference>
<dbReference type="CDD" id="cd06588">
    <property type="entry name" value="PhnB_like"/>
    <property type="match status" value="1"/>
</dbReference>
<evidence type="ECO:0000313" key="3">
    <source>
        <dbReference type="Proteomes" id="UP000280008"/>
    </source>
</evidence>
<organism evidence="2 3">
    <name type="scientific">Frondihabitans australicus</name>
    <dbReference type="NCBI Taxonomy" id="386892"/>
    <lineage>
        <taxon>Bacteria</taxon>
        <taxon>Bacillati</taxon>
        <taxon>Actinomycetota</taxon>
        <taxon>Actinomycetes</taxon>
        <taxon>Micrococcales</taxon>
        <taxon>Microbacteriaceae</taxon>
        <taxon>Frondihabitans</taxon>
    </lineage>
</organism>
<dbReference type="AlphaFoldDB" id="A0A495IF60"/>
<dbReference type="EMBL" id="RBKS01000001">
    <property type="protein sequence ID" value="RKR74399.1"/>
    <property type="molecule type" value="Genomic_DNA"/>
</dbReference>
<reference evidence="2 3" key="1">
    <citation type="submission" date="2018-10" db="EMBL/GenBank/DDBJ databases">
        <title>Sequencing the genomes of 1000 actinobacteria strains.</title>
        <authorList>
            <person name="Klenk H.-P."/>
        </authorList>
    </citation>
    <scope>NUCLEOTIDE SEQUENCE [LARGE SCALE GENOMIC DNA]</scope>
    <source>
        <strain evidence="2 3">DSM 17894</strain>
    </source>
</reference>